<accession>A0A292PKV0</accession>
<sequence>MLTGNLRSLFTSHMVVLLTFAFLHLRPSPISPRRTHITPSFSSYPPAKYWTLAPRPGRKEKRKKALEVVIELTDPLSATPYRPISVVGPTIGETAVGCGMVYCVEFMIIVRAMQAWAIYRYRFRRITGSALDENPMPNLGFGPVRGL</sequence>
<reference evidence="2" key="1">
    <citation type="submission" date="2015-10" db="EMBL/GenBank/DDBJ databases">
        <authorList>
            <person name="Regsiter A."/>
            <person name="william w."/>
        </authorList>
    </citation>
    <scope>NUCLEOTIDE SEQUENCE</scope>
    <source>
        <strain evidence="2">Montdore</strain>
    </source>
</reference>
<protein>
    <submittedName>
        <fullName evidence="2">Uncharacterized protein</fullName>
    </submittedName>
</protein>
<name>A0A292PKV0_9PEZI</name>
<evidence type="ECO:0000256" key="1">
    <source>
        <dbReference type="SAM" id="SignalP"/>
    </source>
</evidence>
<evidence type="ECO:0000313" key="2">
    <source>
        <dbReference type="EMBL" id="CUS07113.1"/>
    </source>
</evidence>
<organism evidence="2 3">
    <name type="scientific">Tuber aestivum</name>
    <name type="common">summer truffle</name>
    <dbReference type="NCBI Taxonomy" id="59557"/>
    <lineage>
        <taxon>Eukaryota</taxon>
        <taxon>Fungi</taxon>
        <taxon>Dikarya</taxon>
        <taxon>Ascomycota</taxon>
        <taxon>Pezizomycotina</taxon>
        <taxon>Pezizomycetes</taxon>
        <taxon>Pezizales</taxon>
        <taxon>Tuberaceae</taxon>
        <taxon>Tuber</taxon>
    </lineage>
</organism>
<gene>
    <name evidence="2" type="ORF">GSTUAT00008793001</name>
</gene>
<feature type="chain" id="PRO_5013172051" evidence="1">
    <location>
        <begin position="22"/>
        <end position="147"/>
    </location>
</feature>
<proteinExistence type="predicted"/>
<keyword evidence="3" id="KW-1185">Reference proteome</keyword>
<dbReference type="EMBL" id="LN891247">
    <property type="protein sequence ID" value="CUS07113.1"/>
    <property type="molecule type" value="Genomic_DNA"/>
</dbReference>
<keyword evidence="1" id="KW-0732">Signal</keyword>
<feature type="signal peptide" evidence="1">
    <location>
        <begin position="1"/>
        <end position="21"/>
    </location>
</feature>
<dbReference type="AlphaFoldDB" id="A0A292PKV0"/>
<evidence type="ECO:0000313" key="3">
    <source>
        <dbReference type="Proteomes" id="UP001412239"/>
    </source>
</evidence>
<dbReference type="Proteomes" id="UP001412239">
    <property type="component" value="Unassembled WGS sequence"/>
</dbReference>